<organism evidence="2 3">
    <name type="scientific">Xylaria multiplex</name>
    <dbReference type="NCBI Taxonomy" id="323545"/>
    <lineage>
        <taxon>Eukaryota</taxon>
        <taxon>Fungi</taxon>
        <taxon>Dikarya</taxon>
        <taxon>Ascomycota</taxon>
        <taxon>Pezizomycotina</taxon>
        <taxon>Sordariomycetes</taxon>
        <taxon>Xylariomycetidae</taxon>
        <taxon>Xylariales</taxon>
        <taxon>Xylariaceae</taxon>
        <taxon>Xylaria</taxon>
    </lineage>
</organism>
<feature type="compositionally biased region" description="Basic residues" evidence="1">
    <location>
        <begin position="240"/>
        <end position="251"/>
    </location>
</feature>
<evidence type="ECO:0000313" key="3">
    <source>
        <dbReference type="Proteomes" id="UP000481858"/>
    </source>
</evidence>
<feature type="compositionally biased region" description="Polar residues" evidence="1">
    <location>
        <begin position="361"/>
        <end position="373"/>
    </location>
</feature>
<evidence type="ECO:0000256" key="1">
    <source>
        <dbReference type="SAM" id="MobiDB-lite"/>
    </source>
</evidence>
<feature type="compositionally biased region" description="Basic and acidic residues" evidence="1">
    <location>
        <begin position="91"/>
        <end position="109"/>
    </location>
</feature>
<dbReference type="PANTHER" id="PTHR47369:SF1">
    <property type="entry name" value="BTB_POZ DOMAIN-CONTAINING PROTEIN"/>
    <property type="match status" value="1"/>
</dbReference>
<name>A0A7C8IPE6_9PEZI</name>
<comment type="caution">
    <text evidence="2">The sequence shown here is derived from an EMBL/GenBank/DDBJ whole genome shotgun (WGS) entry which is preliminary data.</text>
</comment>
<evidence type="ECO:0000313" key="2">
    <source>
        <dbReference type="EMBL" id="KAF2963162.1"/>
    </source>
</evidence>
<feature type="region of interest" description="Disordered" evidence="1">
    <location>
        <begin position="340"/>
        <end position="373"/>
    </location>
</feature>
<feature type="compositionally biased region" description="Low complexity" evidence="1">
    <location>
        <begin position="111"/>
        <end position="121"/>
    </location>
</feature>
<dbReference type="OrthoDB" id="5329403at2759"/>
<proteinExistence type="predicted"/>
<feature type="region of interest" description="Disordered" evidence="1">
    <location>
        <begin position="239"/>
        <end position="315"/>
    </location>
</feature>
<feature type="compositionally biased region" description="Basic residues" evidence="1">
    <location>
        <begin position="293"/>
        <end position="303"/>
    </location>
</feature>
<reference evidence="2 3" key="1">
    <citation type="submission" date="2019-12" db="EMBL/GenBank/DDBJ databases">
        <title>Draft genome sequence of the ascomycete Xylaria multiplex DSM 110363.</title>
        <authorList>
            <person name="Buettner E."/>
            <person name="Kellner H."/>
        </authorList>
    </citation>
    <scope>NUCLEOTIDE SEQUENCE [LARGE SCALE GENOMIC DNA]</scope>
    <source>
        <strain evidence="2 3">DSM 110363</strain>
    </source>
</reference>
<evidence type="ECO:0008006" key="4">
    <source>
        <dbReference type="Google" id="ProtNLM"/>
    </source>
</evidence>
<feature type="compositionally biased region" description="Pro residues" evidence="1">
    <location>
        <begin position="270"/>
        <end position="285"/>
    </location>
</feature>
<gene>
    <name evidence="2" type="ORF">GQX73_g10404</name>
</gene>
<dbReference type="AlphaFoldDB" id="A0A7C8IPE6"/>
<feature type="compositionally biased region" description="Pro residues" evidence="1">
    <location>
        <begin position="825"/>
        <end position="836"/>
    </location>
</feature>
<feature type="compositionally biased region" description="Polar residues" evidence="1">
    <location>
        <begin position="133"/>
        <end position="143"/>
    </location>
</feature>
<dbReference type="PANTHER" id="PTHR47369">
    <property type="entry name" value="BTB/POZ DOMAIN-CONTAINING PROTEIN"/>
    <property type="match status" value="1"/>
</dbReference>
<dbReference type="EMBL" id="WUBL01000227">
    <property type="protein sequence ID" value="KAF2963162.1"/>
    <property type="molecule type" value="Genomic_DNA"/>
</dbReference>
<feature type="compositionally biased region" description="Basic and acidic residues" evidence="1">
    <location>
        <begin position="122"/>
        <end position="131"/>
    </location>
</feature>
<feature type="region of interest" description="Disordered" evidence="1">
    <location>
        <begin position="822"/>
        <end position="842"/>
    </location>
</feature>
<dbReference type="Proteomes" id="UP000481858">
    <property type="component" value="Unassembled WGS sequence"/>
</dbReference>
<sequence>MAPTSKAQPKPARSASGHTKKQNSVPAPAPATIPPASRQYVVPAIPLAFMNKQSNDTRNAVAKSGPKHAPTTAPSNGFPAPSLEAALISRDPLHLAKNPENEVKSHNVEKPAPASAAVSPSRPEERSDRGPEQQPQLSPSQVNGVDHANSAPAPDPSRGVEAVRGESHLDLTPSQSLNEVFSYSHLIGVNGDPPYTSQPQSATSTTRPEFAPSFAALSHPLQHQQHIADQHHHPAIFHTSHPHHMHPHQHRQQLSNGGIMFGGFDSHTPSPVPLPGGFVPPPHPPMNGESRGHPRPNGHHHTHSNSNGFPAPINTHFRDMIPMSTIDAYGTAPAHTPPIHIETYAPGAGRYGPPTPHSFHGSHTSGEPNGMENTTIPYPPNGSYAPHTRHEHPSAHPHPPGPFPLFMPPQPISRRFNTAEDEVMEGVRYIRSLFDNGELADCVLELISAKGRHHPVKISGHKLILARSPALKQHILTARARDRGSHTITMEIDDAYLRSDAWWTAVQRLYQHPLVPPMLGNVGNGVDFAGSKADRFGFCLGYAAAGHILAMQDVLIRGLEIAASTLTWETVEAGLGFVLENTIQRHIDHNIEPEEALPSTYLEFGYGPETKILLSAILNFLINEFPPNFELDPSVLENPRIARIPMSAATSTTTTPIRARAIDKVAPAIARGTMTRQNAKQARLSSIKFGDLPAAYPDDGSLMSREPAQCSSTLSLILLNLPYDELCQVLTSGSNGVSGWNSAQDRYHAVVDVVVEREARRLRAVETVRSEAVPNARDIQSRLSAPHRYTIAEPWDVLNWKEDVTRDETPRIVRRWVPQFDVAPQPTPQRAPPPYDIPDSMV</sequence>
<feature type="region of interest" description="Disordered" evidence="1">
    <location>
        <begin position="56"/>
        <end position="161"/>
    </location>
</feature>
<dbReference type="InParanoid" id="A0A7C8IPE6"/>
<keyword evidence="3" id="KW-1185">Reference proteome</keyword>
<feature type="region of interest" description="Disordered" evidence="1">
    <location>
        <begin position="1"/>
        <end position="35"/>
    </location>
</feature>
<accession>A0A7C8IPE6</accession>
<protein>
    <recommendedName>
        <fullName evidence="4">BTB domain-containing protein</fullName>
    </recommendedName>
</protein>